<evidence type="ECO:0008006" key="3">
    <source>
        <dbReference type="Google" id="ProtNLM"/>
    </source>
</evidence>
<dbReference type="SUPFAM" id="SSF53098">
    <property type="entry name" value="Ribonuclease H-like"/>
    <property type="match status" value="1"/>
</dbReference>
<accession>A0A6J5AQ15</accession>
<reference evidence="1 2" key="1">
    <citation type="submission" date="2020-04" db="EMBL/GenBank/DDBJ databases">
        <authorList>
            <person name="De Canck E."/>
        </authorList>
    </citation>
    <scope>NUCLEOTIDE SEQUENCE [LARGE SCALE GENOMIC DNA]</scope>
    <source>
        <strain evidence="1 2">LMG 27174</strain>
    </source>
</reference>
<organism evidence="1 2">
    <name type="scientific">Paraburkholderia rhynchosiae</name>
    <dbReference type="NCBI Taxonomy" id="487049"/>
    <lineage>
        <taxon>Bacteria</taxon>
        <taxon>Pseudomonadati</taxon>
        <taxon>Pseudomonadota</taxon>
        <taxon>Betaproteobacteria</taxon>
        <taxon>Burkholderiales</taxon>
        <taxon>Burkholderiaceae</taxon>
        <taxon>Paraburkholderia</taxon>
    </lineage>
</organism>
<dbReference type="Proteomes" id="UP000494205">
    <property type="component" value="Unassembled WGS sequence"/>
</dbReference>
<dbReference type="AlphaFoldDB" id="A0A6J5AQ15"/>
<evidence type="ECO:0000313" key="1">
    <source>
        <dbReference type="EMBL" id="CAB3677685.1"/>
    </source>
</evidence>
<dbReference type="InterPro" id="IPR012337">
    <property type="entry name" value="RNaseH-like_sf"/>
</dbReference>
<dbReference type="EMBL" id="CADIJZ010000008">
    <property type="protein sequence ID" value="CAB3677685.1"/>
    <property type="molecule type" value="Genomic_DNA"/>
</dbReference>
<sequence length="71" mass="7916">MLATLQTLGVMPSLSRPGVRNDNPCSESLFKPLKYRPAYPQGVRYPFAARSWWAHWCASTSTNIVTARSSS</sequence>
<evidence type="ECO:0000313" key="2">
    <source>
        <dbReference type="Proteomes" id="UP000494205"/>
    </source>
</evidence>
<gene>
    <name evidence="1" type="ORF">LMG27174_02473</name>
</gene>
<protein>
    <recommendedName>
        <fullName evidence="3">Integrase catalytic domain-containing protein</fullName>
    </recommendedName>
</protein>
<proteinExistence type="predicted"/>
<name>A0A6J5AQ15_9BURK</name>